<dbReference type="SUPFAM" id="SSF54928">
    <property type="entry name" value="RNA-binding domain, RBD"/>
    <property type="match status" value="1"/>
</dbReference>
<evidence type="ECO:0000256" key="2">
    <source>
        <dbReference type="ARBA" id="ARBA00022884"/>
    </source>
</evidence>
<dbReference type="EMBL" id="CAJPEX010000604">
    <property type="protein sequence ID" value="CAG0916502.1"/>
    <property type="molecule type" value="Genomic_DNA"/>
</dbReference>
<evidence type="ECO:0000256" key="1">
    <source>
        <dbReference type="ARBA" id="ARBA00004604"/>
    </source>
</evidence>
<name>A0A7R9GBL5_9CRUS</name>
<dbReference type="GO" id="GO:0005730">
    <property type="term" value="C:nucleolus"/>
    <property type="evidence" value="ECO:0007669"/>
    <property type="project" value="UniProtKB-SubCell"/>
</dbReference>
<dbReference type="InterPro" id="IPR012677">
    <property type="entry name" value="Nucleotide-bd_a/b_plait_sf"/>
</dbReference>
<comment type="subcellular location">
    <subcellularLocation>
        <location evidence="1">Nucleus</location>
        <location evidence="1">Nucleolus</location>
    </subcellularLocation>
</comment>
<dbReference type="GO" id="GO:0003723">
    <property type="term" value="F:RNA binding"/>
    <property type="evidence" value="ECO:0007669"/>
    <property type="project" value="UniProtKB-UniRule"/>
</dbReference>
<dbReference type="Gene3D" id="3.30.70.330">
    <property type="match status" value="1"/>
</dbReference>
<dbReference type="AlphaFoldDB" id="A0A7R9GBL5"/>
<dbReference type="Pfam" id="PF00076">
    <property type="entry name" value="RRM_1"/>
    <property type="match status" value="1"/>
</dbReference>
<reference evidence="7" key="1">
    <citation type="submission" date="2020-11" db="EMBL/GenBank/DDBJ databases">
        <authorList>
            <person name="Tran Van P."/>
        </authorList>
    </citation>
    <scope>NUCLEOTIDE SEQUENCE</scope>
</reference>
<feature type="compositionally biased region" description="Basic and acidic residues" evidence="5">
    <location>
        <begin position="375"/>
        <end position="387"/>
    </location>
</feature>
<dbReference type="CDD" id="cd12307">
    <property type="entry name" value="RRM_NIFK_like"/>
    <property type="match status" value="1"/>
</dbReference>
<keyword evidence="3" id="KW-0539">Nucleus</keyword>
<protein>
    <recommendedName>
        <fullName evidence="6">RRM domain-containing protein</fullName>
    </recommendedName>
</protein>
<feature type="region of interest" description="Disordered" evidence="5">
    <location>
        <begin position="204"/>
        <end position="242"/>
    </location>
</feature>
<feature type="compositionally biased region" description="Basic and acidic residues" evidence="5">
    <location>
        <begin position="348"/>
        <end position="362"/>
    </location>
</feature>
<feature type="domain" description="RRM" evidence="6">
    <location>
        <begin position="54"/>
        <end position="132"/>
    </location>
</feature>
<gene>
    <name evidence="7" type="ORF">NMOB1V02_LOCUS4115</name>
</gene>
<dbReference type="PANTHER" id="PTHR46754">
    <property type="entry name" value="MKI67 FHA DOMAIN-INTERACTING NUCLEOLAR PHOSPHOPROTEIN"/>
    <property type="match status" value="1"/>
</dbReference>
<dbReference type="OrthoDB" id="21467at2759"/>
<dbReference type="PROSITE" id="PS50102">
    <property type="entry name" value="RRM"/>
    <property type="match status" value="1"/>
</dbReference>
<evidence type="ECO:0000256" key="4">
    <source>
        <dbReference type="PROSITE-ProRule" id="PRU00176"/>
    </source>
</evidence>
<evidence type="ECO:0000313" key="8">
    <source>
        <dbReference type="Proteomes" id="UP000678499"/>
    </source>
</evidence>
<dbReference type="InterPro" id="IPR035979">
    <property type="entry name" value="RBD_domain_sf"/>
</dbReference>
<dbReference type="InterPro" id="IPR000504">
    <property type="entry name" value="RRM_dom"/>
</dbReference>
<feature type="region of interest" description="Disordered" evidence="5">
    <location>
        <begin position="265"/>
        <end position="454"/>
    </location>
</feature>
<dbReference type="SMART" id="SM00360">
    <property type="entry name" value="RRM"/>
    <property type="match status" value="1"/>
</dbReference>
<evidence type="ECO:0000256" key="3">
    <source>
        <dbReference type="ARBA" id="ARBA00023242"/>
    </source>
</evidence>
<dbReference type="EMBL" id="OA882641">
    <property type="protein sequence ID" value="CAD7276350.1"/>
    <property type="molecule type" value="Genomic_DNA"/>
</dbReference>
<evidence type="ECO:0000313" key="7">
    <source>
        <dbReference type="EMBL" id="CAD7276350.1"/>
    </source>
</evidence>
<feature type="compositionally biased region" description="Acidic residues" evidence="5">
    <location>
        <begin position="269"/>
        <end position="309"/>
    </location>
</feature>
<keyword evidence="2 4" id="KW-0694">RNA-binding</keyword>
<keyword evidence="8" id="KW-1185">Reference proteome</keyword>
<dbReference type="Proteomes" id="UP000678499">
    <property type="component" value="Unassembled WGS sequence"/>
</dbReference>
<feature type="compositionally biased region" description="Basic and acidic residues" evidence="5">
    <location>
        <begin position="409"/>
        <end position="418"/>
    </location>
</feature>
<sequence length="454" mass="50912">MMDLSCEKDSLGEEFLVTRRVLVGKEKAVAEVRAKNKESRKPVGKFRRRFQKDGVIYLGHIPAELDESGLKAFLKQFGKVERLRLARCKKSGKSKGYAFIQYEYNEVAKTVAETLNNYLIRNKLLKCEMVPRTKVVPQMFMSSDPTKNGKRMKAVGKEHDRFKLPNEVERNQSKAWRKLQAKKLALGKLGIDIKEKDILDPTEKITETDPVEGTDGGKFKKAKPPKNPLEAQKKKAKEEAEEAAIRAELETLTPLKSLMEQLKKCSADGVDDDDDDAVMDTNDDSAIDTDEEEMSTTADEDDNEGEFEGDEVRVFEDDPEIQFKTPPGLKKRKMRKSTPDSNKAASKKSPDGKPKKLLESGKKLKKGTPKSTGKKFLESGKKSKENTPKSTGKKIKKTAPQSTGKKPKDKSTGRERTKSAPAEPLFLASKKIKPSAFLNRSLNKGQRKGFKEAE</sequence>
<accession>A0A7R9GBL5</accession>
<organism evidence="7">
    <name type="scientific">Notodromas monacha</name>
    <dbReference type="NCBI Taxonomy" id="399045"/>
    <lineage>
        <taxon>Eukaryota</taxon>
        <taxon>Metazoa</taxon>
        <taxon>Ecdysozoa</taxon>
        <taxon>Arthropoda</taxon>
        <taxon>Crustacea</taxon>
        <taxon>Oligostraca</taxon>
        <taxon>Ostracoda</taxon>
        <taxon>Podocopa</taxon>
        <taxon>Podocopida</taxon>
        <taxon>Cypridocopina</taxon>
        <taxon>Cypridoidea</taxon>
        <taxon>Cyprididae</taxon>
        <taxon>Notodromas</taxon>
    </lineage>
</organism>
<proteinExistence type="predicted"/>
<evidence type="ECO:0000259" key="6">
    <source>
        <dbReference type="PROSITE" id="PS50102"/>
    </source>
</evidence>
<evidence type="ECO:0000256" key="5">
    <source>
        <dbReference type="SAM" id="MobiDB-lite"/>
    </source>
</evidence>
<feature type="compositionally biased region" description="Basic and acidic residues" evidence="5">
    <location>
        <begin position="231"/>
        <end position="242"/>
    </location>
</feature>